<evidence type="ECO:0008006" key="3">
    <source>
        <dbReference type="Google" id="ProtNLM"/>
    </source>
</evidence>
<evidence type="ECO:0000313" key="2">
    <source>
        <dbReference type="EMBL" id="KKN39691.1"/>
    </source>
</evidence>
<feature type="transmembrane region" description="Helical" evidence="1">
    <location>
        <begin position="210"/>
        <end position="233"/>
    </location>
</feature>
<feature type="transmembrane region" description="Helical" evidence="1">
    <location>
        <begin position="183"/>
        <end position="204"/>
    </location>
</feature>
<evidence type="ECO:0000256" key="1">
    <source>
        <dbReference type="SAM" id="Phobius"/>
    </source>
</evidence>
<feature type="transmembrane region" description="Helical" evidence="1">
    <location>
        <begin position="39"/>
        <end position="55"/>
    </location>
</feature>
<name>A0A0F9SRN2_9ZZZZ</name>
<feature type="transmembrane region" description="Helical" evidence="1">
    <location>
        <begin position="12"/>
        <end position="32"/>
    </location>
</feature>
<feature type="transmembrane region" description="Helical" evidence="1">
    <location>
        <begin position="106"/>
        <end position="128"/>
    </location>
</feature>
<organism evidence="2">
    <name type="scientific">marine sediment metagenome</name>
    <dbReference type="NCBI Taxonomy" id="412755"/>
    <lineage>
        <taxon>unclassified sequences</taxon>
        <taxon>metagenomes</taxon>
        <taxon>ecological metagenomes</taxon>
    </lineage>
</organism>
<accession>A0A0F9SRN2</accession>
<comment type="caution">
    <text evidence="2">The sequence shown here is derived from an EMBL/GenBank/DDBJ whole genome shotgun (WGS) entry which is preliminary data.</text>
</comment>
<keyword evidence="1" id="KW-1133">Transmembrane helix</keyword>
<keyword evidence="1" id="KW-0812">Transmembrane</keyword>
<dbReference type="EMBL" id="LAZR01001749">
    <property type="protein sequence ID" value="KKN39691.1"/>
    <property type="molecule type" value="Genomic_DNA"/>
</dbReference>
<protein>
    <recommendedName>
        <fullName evidence="3">Histidine kinase N-terminal 7TM region domain-containing protein</fullName>
    </recommendedName>
</protein>
<dbReference type="AlphaFoldDB" id="A0A0F9SRN2"/>
<proteinExistence type="predicted"/>
<keyword evidence="1" id="KW-0472">Membrane</keyword>
<reference evidence="2" key="1">
    <citation type="journal article" date="2015" name="Nature">
        <title>Complex archaea that bridge the gap between prokaryotes and eukaryotes.</title>
        <authorList>
            <person name="Spang A."/>
            <person name="Saw J.H."/>
            <person name="Jorgensen S.L."/>
            <person name="Zaremba-Niedzwiedzka K."/>
            <person name="Martijn J."/>
            <person name="Lind A.E."/>
            <person name="van Eijk R."/>
            <person name="Schleper C."/>
            <person name="Guy L."/>
            <person name="Ettema T.J."/>
        </authorList>
    </citation>
    <scope>NUCLEOTIDE SEQUENCE</scope>
</reference>
<feature type="transmembrane region" description="Helical" evidence="1">
    <location>
        <begin position="148"/>
        <end position="171"/>
    </location>
</feature>
<sequence>MTLTALDIINGTLSIVFVSISLLVGLIIFSKYFKYKDKVYFFVGATWIFISEPWWPSSLSFLIALNNGVGLPMQLYFLIGNALIPLAIALWLLAFTEFLYTEKRKIILIIFGIYSLIFEILFFILLYLNPNQIGNYNPPVDVSYKSFIMIYLISFLLIVVVSGFLFARLSLKSDDPEVKLKGKLLIGAYITFLIGAILDTAISLNEFTIIITRLILIMSAFFWYAGFILPRWIKKYLLKQK</sequence>
<feature type="transmembrane region" description="Helical" evidence="1">
    <location>
        <begin position="75"/>
        <end position="94"/>
    </location>
</feature>
<gene>
    <name evidence="2" type="ORF">LCGC14_0740890</name>
</gene>